<keyword evidence="2" id="KW-1185">Reference proteome</keyword>
<dbReference type="Proteomes" id="UP000036771">
    <property type="component" value="Unassembled WGS sequence"/>
</dbReference>
<reference evidence="1 2" key="1">
    <citation type="submission" date="2015-03" db="EMBL/GenBank/DDBJ databases">
        <title>Caedibacter varicaedens, whole genome shotgun sequence.</title>
        <authorList>
            <person name="Suzuki H."/>
            <person name="Dapper A.L."/>
            <person name="Gibson A.K."/>
            <person name="Jackson C."/>
            <person name="Lee H."/>
            <person name="Pejaver V.R."/>
            <person name="Doak T."/>
            <person name="Lynch M."/>
        </authorList>
    </citation>
    <scope>NUCLEOTIDE SEQUENCE [LARGE SCALE GENOMIC DNA]</scope>
</reference>
<protein>
    <submittedName>
        <fullName evidence="1">Uncharacterized protein</fullName>
    </submittedName>
</protein>
<evidence type="ECO:0000313" key="1">
    <source>
        <dbReference type="EMBL" id="GAO98678.1"/>
    </source>
</evidence>
<dbReference type="EMBL" id="BBVC01000078">
    <property type="protein sequence ID" value="GAO98678.1"/>
    <property type="molecule type" value="Genomic_DNA"/>
</dbReference>
<proteinExistence type="predicted"/>
<dbReference type="AlphaFoldDB" id="A0A0K8MEL4"/>
<gene>
    <name evidence="1" type="ORF">Cva_01342</name>
</gene>
<evidence type="ECO:0000313" key="2">
    <source>
        <dbReference type="Proteomes" id="UP000036771"/>
    </source>
</evidence>
<comment type="caution">
    <text evidence="1">The sequence shown here is derived from an EMBL/GenBank/DDBJ whole genome shotgun (WGS) entry which is preliminary data.</text>
</comment>
<organism evidence="1 2">
    <name type="scientific">Caedimonas varicaedens</name>
    <dbReference type="NCBI Taxonomy" id="1629334"/>
    <lineage>
        <taxon>Bacteria</taxon>
        <taxon>Pseudomonadati</taxon>
        <taxon>Pseudomonadota</taxon>
        <taxon>Alphaproteobacteria</taxon>
        <taxon>Holosporales</taxon>
        <taxon>Caedimonadaceae</taxon>
        <taxon>Caedimonas</taxon>
    </lineage>
</organism>
<dbReference type="OrthoDB" id="7362693at2"/>
<accession>A0A0K8MEL4</accession>
<name>A0A0K8MEL4_9PROT</name>
<sequence>MTLERKTRLTLMALKLLDVSANAAPREESFSLFFSQQELQKLLSGKELVAPVIKKKASLYLGALFYQSPHEWTLWMNDNRITPEQTPSFICIQNITPHTVTLTWIHEGHSHKITLKPNQSYDPVTQETREGKL</sequence>